<reference evidence="6 8" key="2">
    <citation type="journal article" date="2014" name="BMC Genomics">
        <title>An improved genome release (version Mt4.0) for the model legume Medicago truncatula.</title>
        <authorList>
            <person name="Tang H."/>
            <person name="Krishnakumar V."/>
            <person name="Bidwell S."/>
            <person name="Rosen B."/>
            <person name="Chan A."/>
            <person name="Zhou S."/>
            <person name="Gentzbittel L."/>
            <person name="Childs K.L."/>
            <person name="Yandell M."/>
            <person name="Gundlach H."/>
            <person name="Mayer K.F."/>
            <person name="Schwartz D.C."/>
            <person name="Town C.D."/>
        </authorList>
    </citation>
    <scope>GENOME REANNOTATION</scope>
    <source>
        <strain evidence="6">A17</strain>
        <strain evidence="7 8">cv. Jemalong A17</strain>
    </source>
</reference>
<dbReference type="GO" id="GO:0003723">
    <property type="term" value="F:RNA binding"/>
    <property type="evidence" value="ECO:0007669"/>
    <property type="project" value="UniProtKB-UniRule"/>
</dbReference>
<dbReference type="Gene3D" id="3.30.160.20">
    <property type="match status" value="5"/>
</dbReference>
<proteinExistence type="predicted"/>
<reference evidence="6 8" key="1">
    <citation type="journal article" date="2011" name="Nature">
        <title>The Medicago genome provides insight into the evolution of rhizobial symbioses.</title>
        <authorList>
            <person name="Young N.D."/>
            <person name="Debelle F."/>
            <person name="Oldroyd G.E."/>
            <person name="Geurts R."/>
            <person name="Cannon S.B."/>
            <person name="Udvardi M.K."/>
            <person name="Benedito V.A."/>
            <person name="Mayer K.F."/>
            <person name="Gouzy J."/>
            <person name="Schoof H."/>
            <person name="Van de Peer Y."/>
            <person name="Proost S."/>
            <person name="Cook D.R."/>
            <person name="Meyers B.C."/>
            <person name="Spannagl M."/>
            <person name="Cheung F."/>
            <person name="De Mita S."/>
            <person name="Krishnakumar V."/>
            <person name="Gundlach H."/>
            <person name="Zhou S."/>
            <person name="Mudge J."/>
            <person name="Bharti A.K."/>
            <person name="Murray J.D."/>
            <person name="Naoumkina M.A."/>
            <person name="Rosen B."/>
            <person name="Silverstein K.A."/>
            <person name="Tang H."/>
            <person name="Rombauts S."/>
            <person name="Zhao P.X."/>
            <person name="Zhou P."/>
            <person name="Barbe V."/>
            <person name="Bardou P."/>
            <person name="Bechner M."/>
            <person name="Bellec A."/>
            <person name="Berger A."/>
            <person name="Berges H."/>
            <person name="Bidwell S."/>
            <person name="Bisseling T."/>
            <person name="Choisne N."/>
            <person name="Couloux A."/>
            <person name="Denny R."/>
            <person name="Deshpande S."/>
            <person name="Dai X."/>
            <person name="Doyle J.J."/>
            <person name="Dudez A.M."/>
            <person name="Farmer A.D."/>
            <person name="Fouteau S."/>
            <person name="Franken C."/>
            <person name="Gibelin C."/>
            <person name="Gish J."/>
            <person name="Goldstein S."/>
            <person name="Gonzalez A.J."/>
            <person name="Green P.J."/>
            <person name="Hallab A."/>
            <person name="Hartog M."/>
            <person name="Hua A."/>
            <person name="Humphray S.J."/>
            <person name="Jeong D.H."/>
            <person name="Jing Y."/>
            <person name="Jocker A."/>
            <person name="Kenton S.M."/>
            <person name="Kim D.J."/>
            <person name="Klee K."/>
            <person name="Lai H."/>
            <person name="Lang C."/>
            <person name="Lin S."/>
            <person name="Macmil S.L."/>
            <person name="Magdelenat G."/>
            <person name="Matthews L."/>
            <person name="McCorrison J."/>
            <person name="Monaghan E.L."/>
            <person name="Mun J.H."/>
            <person name="Najar F.Z."/>
            <person name="Nicholson C."/>
            <person name="Noirot C."/>
            <person name="O'Bleness M."/>
            <person name="Paule C.R."/>
            <person name="Poulain J."/>
            <person name="Prion F."/>
            <person name="Qin B."/>
            <person name="Qu C."/>
            <person name="Retzel E.F."/>
            <person name="Riddle C."/>
            <person name="Sallet E."/>
            <person name="Samain S."/>
            <person name="Samson N."/>
            <person name="Sanders I."/>
            <person name="Saurat O."/>
            <person name="Scarpelli C."/>
            <person name="Schiex T."/>
            <person name="Segurens B."/>
            <person name="Severin A.J."/>
            <person name="Sherrier D.J."/>
            <person name="Shi R."/>
            <person name="Sims S."/>
            <person name="Singer S.R."/>
            <person name="Sinharoy S."/>
            <person name="Sterck L."/>
            <person name="Viollet A."/>
            <person name="Wang B.B."/>
            <person name="Wang K."/>
            <person name="Wang M."/>
            <person name="Wang X."/>
            <person name="Warfsmann J."/>
            <person name="Weissenbach J."/>
            <person name="White D.D."/>
            <person name="White J.D."/>
            <person name="Wiley G.B."/>
            <person name="Wincker P."/>
            <person name="Xing Y."/>
            <person name="Yang L."/>
            <person name="Yao Z."/>
            <person name="Ying F."/>
            <person name="Zhai J."/>
            <person name="Zhou L."/>
            <person name="Zuber A."/>
            <person name="Denarie J."/>
            <person name="Dixon R.A."/>
            <person name="May G.D."/>
            <person name="Schwartz D.C."/>
            <person name="Rogers J."/>
            <person name="Quetier F."/>
            <person name="Town C.D."/>
            <person name="Roe B.A."/>
        </authorList>
    </citation>
    <scope>NUCLEOTIDE SEQUENCE [LARGE SCALE GENOMIC DNA]</scope>
    <source>
        <strain evidence="6">A17</strain>
        <strain evidence="7 8">cv. Jemalong A17</strain>
    </source>
</reference>
<feature type="domain" description="DRBM" evidence="5">
    <location>
        <begin position="496"/>
        <end position="564"/>
    </location>
</feature>
<organism evidence="6 8">
    <name type="scientific">Medicago truncatula</name>
    <name type="common">Barrel medic</name>
    <name type="synonym">Medicago tribuloides</name>
    <dbReference type="NCBI Taxonomy" id="3880"/>
    <lineage>
        <taxon>Eukaryota</taxon>
        <taxon>Viridiplantae</taxon>
        <taxon>Streptophyta</taxon>
        <taxon>Embryophyta</taxon>
        <taxon>Tracheophyta</taxon>
        <taxon>Spermatophyta</taxon>
        <taxon>Magnoliopsida</taxon>
        <taxon>eudicotyledons</taxon>
        <taxon>Gunneridae</taxon>
        <taxon>Pentapetalae</taxon>
        <taxon>rosids</taxon>
        <taxon>fabids</taxon>
        <taxon>Fabales</taxon>
        <taxon>Fabaceae</taxon>
        <taxon>Papilionoideae</taxon>
        <taxon>50 kb inversion clade</taxon>
        <taxon>NPAAA clade</taxon>
        <taxon>Hologalegina</taxon>
        <taxon>IRL clade</taxon>
        <taxon>Trifolieae</taxon>
        <taxon>Medicago</taxon>
    </lineage>
</organism>
<dbReference type="InterPro" id="IPR057670">
    <property type="entry name" value="SH3_retrovirus"/>
</dbReference>
<evidence type="ECO:0000313" key="6">
    <source>
        <dbReference type="EMBL" id="KEH35125.1"/>
    </source>
</evidence>
<dbReference type="InterPro" id="IPR014720">
    <property type="entry name" value="dsRBD_dom"/>
</dbReference>
<keyword evidence="1" id="KW-0677">Repeat</keyword>
<dbReference type="AlphaFoldDB" id="A0A072VAA7"/>
<dbReference type="SMART" id="SM00358">
    <property type="entry name" value="DSRM"/>
    <property type="match status" value="4"/>
</dbReference>
<evidence type="ECO:0000259" key="5">
    <source>
        <dbReference type="PROSITE" id="PS50137"/>
    </source>
</evidence>
<sequence length="714" mass="80370">MNKMRLQELCHQRKWSLPKYSALNVDGPPHKPSFKGSVFVNGLTFTSDAFHSSKEAHNQAALKALLNFSSPSSSSSIPTNEYSSEEKVDAAKPQKYPVPSEFPHIISDTDCLSKLQHQNYAQNNNLDSPVLTTEAEGPSHDVHYKASVVIDAKSFESPIFFNTKKEEEQEESRSYKSLLQELTQKKGFSKPTYKTTQTGSLHMPTFFSAVEVEGVEFHGNASRSKKEAERDAAKIAYKAIKDGRLNMYAAFSSSIKKNQAEQSTHESDIVRSKQKLNLEVQHLCKKITHLRITETACCLINQVSLPPHSWSNPPNYTKLKTFGCLWFPWFKPYTHNKLEPRSEPCTFLDYNLTQSAHICFNFKNYRTCISCHIQFVESSSPTAEYGSKTKVEDIKPKESPVSAQSQVIITNMDRLSKKQLQNYARKNNLDPPVFTFKTEGLPHDFRYKAIVVIDGKSFESPTFLNTIEEAEQATAKFALRELPISADLFQKDESCPSKSLLLELTQREGYSKPTYMTTESGSPHMPTYYSTVEVEGLKFHGKASRSKKQADIDAAKIAYIALKECGLDMYAAFSSSIKENQAAQSTLESDIVKYKQILNIEDKLSTLEILPTDDVKVSNESFPIPPNKKMKMSSMNSSSSPKSTPLSHTELPSPTISDSNMTMTSNTSSYLLCDRFKVYTSFPDTIFSEDITVLPIDDDKWVAACLEFPNDKNL</sequence>
<evidence type="ECO:0000313" key="7">
    <source>
        <dbReference type="EnsemblPlants" id="KEH35125"/>
    </source>
</evidence>
<evidence type="ECO:0000256" key="1">
    <source>
        <dbReference type="ARBA" id="ARBA00022737"/>
    </source>
</evidence>
<dbReference type="EnsemblPlants" id="KEH35125">
    <property type="protein sequence ID" value="KEH35125"/>
    <property type="gene ID" value="MTR_3g079700"/>
</dbReference>
<evidence type="ECO:0000256" key="4">
    <source>
        <dbReference type="SAM" id="MobiDB-lite"/>
    </source>
</evidence>
<dbReference type="Proteomes" id="UP000002051">
    <property type="component" value="Chromosome 3"/>
</dbReference>
<dbReference type="Pfam" id="PF25597">
    <property type="entry name" value="SH3_retrovirus"/>
    <property type="match status" value="1"/>
</dbReference>
<evidence type="ECO:0000256" key="3">
    <source>
        <dbReference type="PROSITE-ProRule" id="PRU00266"/>
    </source>
</evidence>
<dbReference type="SUPFAM" id="SSF54768">
    <property type="entry name" value="dsRNA-binding domain-like"/>
    <property type="match status" value="4"/>
</dbReference>
<feature type="domain" description="DRBM" evidence="5">
    <location>
        <begin position="1"/>
        <end position="70"/>
    </location>
</feature>
<dbReference type="PANTHER" id="PTHR46031:SF31">
    <property type="entry name" value="DOUBLE-STRANDED RNA-BINDING PROTEIN 1-LIKE"/>
    <property type="match status" value="1"/>
</dbReference>
<feature type="domain" description="DRBM" evidence="5">
    <location>
        <begin position="174"/>
        <end position="242"/>
    </location>
</feature>
<evidence type="ECO:0000313" key="8">
    <source>
        <dbReference type="Proteomes" id="UP000002051"/>
    </source>
</evidence>
<dbReference type="Pfam" id="PF00035">
    <property type="entry name" value="dsrm"/>
    <property type="match status" value="4"/>
</dbReference>
<dbReference type="PANTHER" id="PTHR46031">
    <property type="match status" value="1"/>
</dbReference>
<feature type="compositionally biased region" description="Low complexity" evidence="4">
    <location>
        <begin position="632"/>
        <end position="643"/>
    </location>
</feature>
<dbReference type="PROSITE" id="PS50137">
    <property type="entry name" value="DS_RBD"/>
    <property type="match status" value="3"/>
</dbReference>
<feature type="region of interest" description="Disordered" evidence="4">
    <location>
        <begin position="618"/>
        <end position="660"/>
    </location>
</feature>
<gene>
    <name evidence="6" type="ordered locus">MTR_3g079700</name>
</gene>
<accession>A0A072VAA7</accession>
<keyword evidence="8" id="KW-1185">Reference proteome</keyword>
<dbReference type="HOGENOM" id="CLU_387032_0_0_1"/>
<evidence type="ECO:0000256" key="2">
    <source>
        <dbReference type="ARBA" id="ARBA00022884"/>
    </source>
</evidence>
<feature type="region of interest" description="Disordered" evidence="4">
    <location>
        <begin position="70"/>
        <end position="92"/>
    </location>
</feature>
<keyword evidence="2 3" id="KW-0694">RNA-binding</keyword>
<protein>
    <submittedName>
        <fullName evidence="6">Double-stranded RNA-binding motif protein</fullName>
    </submittedName>
</protein>
<reference evidence="7" key="3">
    <citation type="submission" date="2015-04" db="UniProtKB">
        <authorList>
            <consortium name="EnsemblPlants"/>
        </authorList>
    </citation>
    <scope>IDENTIFICATION</scope>
    <source>
        <strain evidence="7">cv. Jemalong A17</strain>
    </source>
</reference>
<feature type="compositionally biased region" description="Polar residues" evidence="4">
    <location>
        <begin position="644"/>
        <end position="658"/>
    </location>
</feature>
<dbReference type="EMBL" id="CM001219">
    <property type="protein sequence ID" value="KEH35125.1"/>
    <property type="molecule type" value="Genomic_DNA"/>
</dbReference>
<name>A0A072VAA7_MEDTR</name>